<dbReference type="RefSeq" id="WP_359789648.1">
    <property type="nucleotide sequence ID" value="NZ_JBEYBN010000021.1"/>
</dbReference>
<dbReference type="EMBL" id="JBEYBN010000021">
    <property type="protein sequence ID" value="MEU2268146.1"/>
    <property type="molecule type" value="Genomic_DNA"/>
</dbReference>
<sequence length="53" mass="6337">MPNSHWTVWRRQRPASRTPEEYRTPTEAEWELLDAPARFEATVEPSYHLKKLA</sequence>
<name>A0ABV2XVW3_9ACTN</name>
<evidence type="ECO:0000313" key="2">
    <source>
        <dbReference type="EMBL" id="MEU2268146.1"/>
    </source>
</evidence>
<accession>A0ABV2XVW3</accession>
<dbReference type="Proteomes" id="UP001550603">
    <property type="component" value="Unassembled WGS sequence"/>
</dbReference>
<gene>
    <name evidence="2" type="ORF">ABZ568_17400</name>
</gene>
<feature type="region of interest" description="Disordered" evidence="1">
    <location>
        <begin position="1"/>
        <end position="23"/>
    </location>
</feature>
<proteinExistence type="predicted"/>
<organism evidence="2 3">
    <name type="scientific">Streptomyces olindensis</name>
    <dbReference type="NCBI Taxonomy" id="358823"/>
    <lineage>
        <taxon>Bacteria</taxon>
        <taxon>Bacillati</taxon>
        <taxon>Actinomycetota</taxon>
        <taxon>Actinomycetes</taxon>
        <taxon>Kitasatosporales</taxon>
        <taxon>Streptomycetaceae</taxon>
        <taxon>Streptomyces</taxon>
    </lineage>
</organism>
<evidence type="ECO:0000256" key="1">
    <source>
        <dbReference type="SAM" id="MobiDB-lite"/>
    </source>
</evidence>
<evidence type="ECO:0000313" key="3">
    <source>
        <dbReference type="Proteomes" id="UP001550603"/>
    </source>
</evidence>
<reference evidence="2 3" key="1">
    <citation type="submission" date="2024-06" db="EMBL/GenBank/DDBJ databases">
        <title>The Natural Products Discovery Center: Release of the First 8490 Sequenced Strains for Exploring Actinobacteria Biosynthetic Diversity.</title>
        <authorList>
            <person name="Kalkreuter E."/>
            <person name="Kautsar S.A."/>
            <person name="Yang D."/>
            <person name="Bader C.D."/>
            <person name="Teijaro C.N."/>
            <person name="Fluegel L."/>
            <person name="Davis C.M."/>
            <person name="Simpson J.R."/>
            <person name="Lauterbach L."/>
            <person name="Steele A.D."/>
            <person name="Gui C."/>
            <person name="Meng S."/>
            <person name="Li G."/>
            <person name="Viehrig K."/>
            <person name="Ye F."/>
            <person name="Su P."/>
            <person name="Kiefer A.F."/>
            <person name="Nichols A."/>
            <person name="Cepeda A.J."/>
            <person name="Yan W."/>
            <person name="Fan B."/>
            <person name="Jiang Y."/>
            <person name="Adhikari A."/>
            <person name="Zheng C.-J."/>
            <person name="Schuster L."/>
            <person name="Cowan T.M."/>
            <person name="Smanski M.J."/>
            <person name="Chevrette M.G."/>
            <person name="De Carvalho L.P.S."/>
            <person name="Shen B."/>
        </authorList>
    </citation>
    <scope>NUCLEOTIDE SEQUENCE [LARGE SCALE GENOMIC DNA]</scope>
    <source>
        <strain evidence="2 3">NPDC019583</strain>
    </source>
</reference>
<comment type="caution">
    <text evidence="2">The sequence shown here is derived from an EMBL/GenBank/DDBJ whole genome shotgun (WGS) entry which is preliminary data.</text>
</comment>
<protein>
    <recommendedName>
        <fullName evidence="4">Transposase</fullName>
    </recommendedName>
</protein>
<keyword evidence="3" id="KW-1185">Reference proteome</keyword>
<evidence type="ECO:0008006" key="4">
    <source>
        <dbReference type="Google" id="ProtNLM"/>
    </source>
</evidence>